<keyword evidence="5" id="KW-1185">Reference proteome</keyword>
<reference evidence="4 5" key="1">
    <citation type="submission" date="2019-06" db="EMBL/GenBank/DDBJ databases">
        <title>A novel bacterium of genus Marinomonas, isolated from coastal sand.</title>
        <authorList>
            <person name="Huang H."/>
            <person name="Mo K."/>
            <person name="Hu Y."/>
        </authorList>
    </citation>
    <scope>NUCLEOTIDE SEQUENCE [LARGE SCALE GENOMIC DNA]</scope>
    <source>
        <strain evidence="4 5">HB171799</strain>
    </source>
</reference>
<dbReference type="Pfam" id="PF08282">
    <property type="entry name" value="Hydrolase_3"/>
    <property type="match status" value="2"/>
</dbReference>
<organism evidence="4 5">
    <name type="scientific">Maribrevibacterium harenarium</name>
    <dbReference type="NCBI Taxonomy" id="2589817"/>
    <lineage>
        <taxon>Bacteria</taxon>
        <taxon>Pseudomonadati</taxon>
        <taxon>Pseudomonadota</taxon>
        <taxon>Gammaproteobacteria</taxon>
        <taxon>Oceanospirillales</taxon>
        <taxon>Oceanospirillaceae</taxon>
        <taxon>Maribrevibacterium</taxon>
    </lineage>
</organism>
<dbReference type="InterPro" id="IPR023214">
    <property type="entry name" value="HAD_sf"/>
</dbReference>
<dbReference type="RefSeq" id="WP_140589049.1">
    <property type="nucleotide sequence ID" value="NZ_VFRR01000019.1"/>
</dbReference>
<dbReference type="InterPro" id="IPR036412">
    <property type="entry name" value="HAD-like_sf"/>
</dbReference>
<name>A0A501WXE5_9GAMM</name>
<accession>A0A501WXE5</accession>
<comment type="caution">
    <text evidence="4">The sequence shown here is derived from an EMBL/GenBank/DDBJ whole genome shotgun (WGS) entry which is preliminary data.</text>
</comment>
<keyword evidence="2 4" id="KW-0378">Hydrolase</keyword>
<dbReference type="Gene3D" id="3.40.50.1000">
    <property type="entry name" value="HAD superfamily/HAD-like"/>
    <property type="match status" value="1"/>
</dbReference>
<dbReference type="SUPFAM" id="SSF56784">
    <property type="entry name" value="HAD-like"/>
    <property type="match status" value="1"/>
</dbReference>
<dbReference type="GO" id="GO:0050531">
    <property type="term" value="F:mannosyl-3-phosphoglycerate phosphatase activity"/>
    <property type="evidence" value="ECO:0007669"/>
    <property type="project" value="InterPro"/>
</dbReference>
<evidence type="ECO:0000313" key="5">
    <source>
        <dbReference type="Proteomes" id="UP000315901"/>
    </source>
</evidence>
<evidence type="ECO:0000256" key="1">
    <source>
        <dbReference type="ARBA" id="ARBA00022723"/>
    </source>
</evidence>
<evidence type="ECO:0000313" key="4">
    <source>
        <dbReference type="EMBL" id="TPE50556.1"/>
    </source>
</evidence>
<dbReference type="InterPro" id="IPR006381">
    <property type="entry name" value="HAD-SF-IIB-MPGP"/>
</dbReference>
<dbReference type="NCBIfam" id="TIGR01484">
    <property type="entry name" value="HAD-SF-IIB"/>
    <property type="match status" value="1"/>
</dbReference>
<dbReference type="GO" id="GO:0051479">
    <property type="term" value="P:mannosylglycerate biosynthetic process"/>
    <property type="evidence" value="ECO:0007669"/>
    <property type="project" value="InterPro"/>
</dbReference>
<dbReference type="Gene3D" id="3.30.980.20">
    <property type="entry name" value="Putative mannosyl-3-phosphoglycerate phosphatase, domain 2"/>
    <property type="match status" value="1"/>
</dbReference>
<dbReference type="NCBIfam" id="TIGR01486">
    <property type="entry name" value="HAD-SF-IIB-MPGP"/>
    <property type="match status" value="1"/>
</dbReference>
<dbReference type="InterPro" id="IPR006379">
    <property type="entry name" value="HAD-SF_hydro_IIB"/>
</dbReference>
<proteinExistence type="predicted"/>
<dbReference type="PANTHER" id="PTHR10000">
    <property type="entry name" value="PHOSPHOSERINE PHOSPHATASE"/>
    <property type="match status" value="1"/>
</dbReference>
<dbReference type="Proteomes" id="UP000315901">
    <property type="component" value="Unassembled WGS sequence"/>
</dbReference>
<dbReference type="GO" id="GO:0000287">
    <property type="term" value="F:magnesium ion binding"/>
    <property type="evidence" value="ECO:0007669"/>
    <property type="project" value="TreeGrafter"/>
</dbReference>
<dbReference type="PANTHER" id="PTHR10000:SF8">
    <property type="entry name" value="HAD SUPERFAMILY HYDROLASE-LIKE, TYPE 3"/>
    <property type="match status" value="1"/>
</dbReference>
<dbReference type="SFLD" id="SFLDG01140">
    <property type="entry name" value="C2.B:_Phosphomannomutase_and_P"/>
    <property type="match status" value="1"/>
</dbReference>
<keyword evidence="1" id="KW-0479">Metal-binding</keyword>
<dbReference type="SFLD" id="SFLDS00003">
    <property type="entry name" value="Haloacid_Dehalogenase"/>
    <property type="match status" value="1"/>
</dbReference>
<dbReference type="SFLD" id="SFLDG01142">
    <property type="entry name" value="C2.B.2:_Mannosyl-3-phosphoglyc"/>
    <property type="match status" value="1"/>
</dbReference>
<evidence type="ECO:0000256" key="2">
    <source>
        <dbReference type="ARBA" id="ARBA00022801"/>
    </source>
</evidence>
<protein>
    <submittedName>
        <fullName evidence="4">HAD-IIB family hydrolase</fullName>
    </submittedName>
</protein>
<dbReference type="AlphaFoldDB" id="A0A501WXE5"/>
<dbReference type="OrthoDB" id="193379at2"/>
<sequence>MAQLLVFTDLDGTLLDHHDYNFDAAVPTLKTLAMMEIPCIINTSKTFAELVVLRKALNLNTPFISENGAAVWIPKGQLNCTEPLIETDTFWLKPFGPAREQLTELAQGFAEQFSFTPFSELSSADVMHLTGLTEAEAEAAMERHFTEPLVWRDSPLALERFRKELEPHGIQAQKGGRFVHLMGSQCDKAKAMAWLKEQYQQQSASPVTVIALGDGENDIGMLKAADIPVLIRSPKHLPPQIPGRHNILLTEKCGPAGWSEALNQILIREGVI</sequence>
<dbReference type="EMBL" id="VFRR01000019">
    <property type="protein sequence ID" value="TPE50556.1"/>
    <property type="molecule type" value="Genomic_DNA"/>
</dbReference>
<keyword evidence="3" id="KW-0460">Magnesium</keyword>
<evidence type="ECO:0000256" key="3">
    <source>
        <dbReference type="ARBA" id="ARBA00022842"/>
    </source>
</evidence>
<dbReference type="GO" id="GO:0005829">
    <property type="term" value="C:cytosol"/>
    <property type="evidence" value="ECO:0007669"/>
    <property type="project" value="TreeGrafter"/>
</dbReference>
<gene>
    <name evidence="4" type="ORF">FJM67_10370</name>
</gene>